<dbReference type="Pfam" id="PF21540">
    <property type="entry name" value="Choline_bind_4"/>
    <property type="match status" value="2"/>
</dbReference>
<keyword evidence="1" id="KW-0732">Signal</keyword>
<comment type="caution">
    <text evidence="2">The sequence shown here is derived from an EMBL/GenBank/DDBJ whole genome shotgun (WGS) entry which is preliminary data.</text>
</comment>
<feature type="signal peptide" evidence="1">
    <location>
        <begin position="1"/>
        <end position="32"/>
    </location>
</feature>
<organism evidence="2 3">
    <name type="scientific">Eubacterium ramulus</name>
    <dbReference type="NCBI Taxonomy" id="39490"/>
    <lineage>
        <taxon>Bacteria</taxon>
        <taxon>Bacillati</taxon>
        <taxon>Bacillota</taxon>
        <taxon>Clostridia</taxon>
        <taxon>Eubacteriales</taxon>
        <taxon>Eubacteriaceae</taxon>
        <taxon>Eubacterium</taxon>
    </lineage>
</organism>
<accession>A0A2V1JWH8</accession>
<evidence type="ECO:0000313" key="3">
    <source>
        <dbReference type="Proteomes" id="UP000245288"/>
    </source>
</evidence>
<keyword evidence="3" id="KW-1185">Reference proteome</keyword>
<evidence type="ECO:0000313" key="2">
    <source>
        <dbReference type="EMBL" id="PWE87743.1"/>
    </source>
</evidence>
<dbReference type="RefSeq" id="WP_109214637.1">
    <property type="nucleotide sequence ID" value="NZ_CABMEW010000001.1"/>
</dbReference>
<protein>
    <submittedName>
        <fullName evidence="2">Uncharacterized protein</fullName>
    </submittedName>
</protein>
<dbReference type="Proteomes" id="UP000245288">
    <property type="component" value="Unassembled WGS sequence"/>
</dbReference>
<feature type="chain" id="PRO_5039005151" evidence="1">
    <location>
        <begin position="33"/>
        <end position="285"/>
    </location>
</feature>
<dbReference type="OrthoDB" id="1816569at2"/>
<proteinExistence type="predicted"/>
<name>A0A2V1JWH8_EUBRA</name>
<dbReference type="AlphaFoldDB" id="A0A2V1JWH8"/>
<sequence length="285" mass="32252">MQKTERVVRKWMRLFMMLGSLLLLFHGSTVLAKAAEAEVKWKVVTQEINEEQQYVYDGDKPDVTINGVFPDQTGNQWGFVDQGVVKDTESILVPNWNGWWHVVNGWVDWNSGIFDTTSGKYKFTNGKCEFPLNQTVEMSGSNGWYLVNGKADETYTGLAAGKDGIYWMTKGKTDSSKNGLVKDTIGVTANQGIIYLTNGKFNSSMDTVAKIDNAWWKVRNGIVDTTYTGLAKNENGWWYLENGKVRFDYNGVAQNENGFWYVSAGMVDFKYTGFAYGYYFVNSRA</sequence>
<dbReference type="EMBL" id="JRFU01000018">
    <property type="protein sequence ID" value="PWE87743.1"/>
    <property type="molecule type" value="Genomic_DNA"/>
</dbReference>
<reference evidence="2 3" key="1">
    <citation type="submission" date="2014-09" db="EMBL/GenBank/DDBJ databases">
        <title>Butyrate-producing bacteria isolated from human gut.</title>
        <authorList>
            <person name="Zhang Q."/>
            <person name="Zhao L."/>
        </authorList>
    </citation>
    <scope>NUCLEOTIDE SEQUENCE [LARGE SCALE GENOMIC DNA]</scope>
    <source>
        <strain evidence="2 3">21</strain>
    </source>
</reference>
<evidence type="ECO:0000256" key="1">
    <source>
        <dbReference type="SAM" id="SignalP"/>
    </source>
</evidence>
<gene>
    <name evidence="2" type="ORF">LG34_02030</name>
</gene>
<dbReference type="InterPro" id="IPR048713">
    <property type="entry name" value="Choline_bind_rpt"/>
</dbReference>